<sequence>MLAAVVAAKKRREKQTHQKQKLPPNQGSEHEPPPSKRPRRMMAPSIPASAQDIADSPLPSLETLVSPRFPPDPPLTRSEYFSWDHVDVQYAAETSQSKIQVMKDKQSRHALRKLAQADRWNREALPSLIRPYMKVAWGHFSDLWQKSPIVLQYVDVGHLDPFGLSSSGFFPCAPLFPTLAVSLDMLEFVASLFLHTAPNERAWASDSGRVPQSSWVLVRLVRAEITRIVQDDKRGLISELDERTAVNAPATILTRVSADLPPDVCSNFIPATIPAPVNT</sequence>
<evidence type="ECO:0000313" key="2">
    <source>
        <dbReference type="EMBL" id="KAF9510578.1"/>
    </source>
</evidence>
<evidence type="ECO:0000313" key="3">
    <source>
        <dbReference type="Proteomes" id="UP000886523"/>
    </source>
</evidence>
<feature type="region of interest" description="Disordered" evidence="1">
    <location>
        <begin position="1"/>
        <end position="54"/>
    </location>
</feature>
<proteinExistence type="predicted"/>
<reference evidence="2" key="1">
    <citation type="journal article" date="2020" name="Nat. Commun.">
        <title>Large-scale genome sequencing of mycorrhizal fungi provides insights into the early evolution of symbiotic traits.</title>
        <authorList>
            <person name="Miyauchi S."/>
            <person name="Kiss E."/>
            <person name="Kuo A."/>
            <person name="Drula E."/>
            <person name="Kohler A."/>
            <person name="Sanchez-Garcia M."/>
            <person name="Morin E."/>
            <person name="Andreopoulos B."/>
            <person name="Barry K.W."/>
            <person name="Bonito G."/>
            <person name="Buee M."/>
            <person name="Carver A."/>
            <person name="Chen C."/>
            <person name="Cichocki N."/>
            <person name="Clum A."/>
            <person name="Culley D."/>
            <person name="Crous P.W."/>
            <person name="Fauchery L."/>
            <person name="Girlanda M."/>
            <person name="Hayes R.D."/>
            <person name="Keri Z."/>
            <person name="LaButti K."/>
            <person name="Lipzen A."/>
            <person name="Lombard V."/>
            <person name="Magnuson J."/>
            <person name="Maillard F."/>
            <person name="Murat C."/>
            <person name="Nolan M."/>
            <person name="Ohm R.A."/>
            <person name="Pangilinan J."/>
            <person name="Pereira M.F."/>
            <person name="Perotto S."/>
            <person name="Peter M."/>
            <person name="Pfister S."/>
            <person name="Riley R."/>
            <person name="Sitrit Y."/>
            <person name="Stielow J.B."/>
            <person name="Szollosi G."/>
            <person name="Zifcakova L."/>
            <person name="Stursova M."/>
            <person name="Spatafora J.W."/>
            <person name="Tedersoo L."/>
            <person name="Vaario L.M."/>
            <person name="Yamada A."/>
            <person name="Yan M."/>
            <person name="Wang P."/>
            <person name="Xu J."/>
            <person name="Bruns T."/>
            <person name="Baldrian P."/>
            <person name="Vilgalys R."/>
            <person name="Dunand C."/>
            <person name="Henrissat B."/>
            <person name="Grigoriev I.V."/>
            <person name="Hibbett D."/>
            <person name="Nagy L.G."/>
            <person name="Martin F.M."/>
        </authorList>
    </citation>
    <scope>NUCLEOTIDE SEQUENCE</scope>
    <source>
        <strain evidence="2">UP504</strain>
    </source>
</reference>
<name>A0A9P6DTI1_9AGAM</name>
<evidence type="ECO:0000256" key="1">
    <source>
        <dbReference type="SAM" id="MobiDB-lite"/>
    </source>
</evidence>
<dbReference type="EMBL" id="MU129014">
    <property type="protein sequence ID" value="KAF9510578.1"/>
    <property type="molecule type" value="Genomic_DNA"/>
</dbReference>
<protein>
    <submittedName>
        <fullName evidence="2">Uncharacterized protein</fullName>
    </submittedName>
</protein>
<keyword evidence="3" id="KW-1185">Reference proteome</keyword>
<gene>
    <name evidence="2" type="ORF">BS47DRAFT_1395890</name>
</gene>
<dbReference type="Proteomes" id="UP000886523">
    <property type="component" value="Unassembled WGS sequence"/>
</dbReference>
<dbReference type="AlphaFoldDB" id="A0A9P6DTI1"/>
<organism evidence="2 3">
    <name type="scientific">Hydnum rufescens UP504</name>
    <dbReference type="NCBI Taxonomy" id="1448309"/>
    <lineage>
        <taxon>Eukaryota</taxon>
        <taxon>Fungi</taxon>
        <taxon>Dikarya</taxon>
        <taxon>Basidiomycota</taxon>
        <taxon>Agaricomycotina</taxon>
        <taxon>Agaricomycetes</taxon>
        <taxon>Cantharellales</taxon>
        <taxon>Hydnaceae</taxon>
        <taxon>Hydnum</taxon>
    </lineage>
</organism>
<feature type="compositionally biased region" description="Basic residues" evidence="1">
    <location>
        <begin position="8"/>
        <end position="20"/>
    </location>
</feature>
<comment type="caution">
    <text evidence="2">The sequence shown here is derived from an EMBL/GenBank/DDBJ whole genome shotgun (WGS) entry which is preliminary data.</text>
</comment>
<accession>A0A9P6DTI1</accession>